<dbReference type="NCBIfam" id="NF000270">
    <property type="entry name" value="bla_class_D_alt"/>
    <property type="match status" value="1"/>
</dbReference>
<dbReference type="SUPFAM" id="SSF56601">
    <property type="entry name" value="beta-lactamase/transpeptidase-like"/>
    <property type="match status" value="1"/>
</dbReference>
<evidence type="ECO:0000256" key="5">
    <source>
        <dbReference type="ARBA" id="ARBA00023251"/>
    </source>
</evidence>
<keyword evidence="5 7" id="KW-0046">Antibiotic resistance</keyword>
<protein>
    <recommendedName>
        <fullName evidence="2 7">Beta-lactamase</fullName>
        <ecNumber evidence="2 7">3.5.2.6</ecNumber>
    </recommendedName>
</protein>
<dbReference type="GO" id="GO:0017001">
    <property type="term" value="P:antibiotic catabolic process"/>
    <property type="evidence" value="ECO:0007669"/>
    <property type="project" value="InterPro"/>
</dbReference>
<dbReference type="PROSITE" id="PS00337">
    <property type="entry name" value="BETA_LACTAMASE_D"/>
    <property type="match status" value="1"/>
</dbReference>
<evidence type="ECO:0000256" key="4">
    <source>
        <dbReference type="ARBA" id="ARBA00022801"/>
    </source>
</evidence>
<dbReference type="InterPro" id="IPR001460">
    <property type="entry name" value="PCN-bd_Tpept"/>
</dbReference>
<dbReference type="InterPro" id="IPR002137">
    <property type="entry name" value="Beta-lactam_class-D_AS"/>
</dbReference>
<evidence type="ECO:0000256" key="1">
    <source>
        <dbReference type="ARBA" id="ARBA00007898"/>
    </source>
</evidence>
<sequence>MRLLFSTAIVFSLSGPLNAETLCTLIVSAERGAIVHEAGDCDERVTPASTFKIPLALMGFDAGVLAGPNDPAIPFQLGYPDWGGAAWRQDTDPSHWMRHSVVWYSQFIARELGVEGLTRYGRAFAYGNADFSGDPGRDNALERSWISSSLKISPREQVAFLRTFLSQSLPVSAAAHQMTAHIAESHALPDGTIVWGKTGSAYPRNADGNLDRARGWGWFVGWAAKGDDFYLFARLSQATGSHQPSGGNYTRETVLADWPELVP</sequence>
<organism evidence="10 11">
    <name type="scientific">Pelagibacterium lentulum</name>
    <dbReference type="NCBI Taxonomy" id="2029865"/>
    <lineage>
        <taxon>Bacteria</taxon>
        <taxon>Pseudomonadati</taxon>
        <taxon>Pseudomonadota</taxon>
        <taxon>Alphaproteobacteria</taxon>
        <taxon>Hyphomicrobiales</taxon>
        <taxon>Devosiaceae</taxon>
        <taxon>Pelagibacterium</taxon>
    </lineage>
</organism>
<name>A0A916R7S1_9HYPH</name>
<dbReference type="Proteomes" id="UP000596977">
    <property type="component" value="Unassembled WGS sequence"/>
</dbReference>
<feature type="domain" description="Penicillin-binding protein transpeptidase" evidence="9">
    <location>
        <begin position="40"/>
        <end position="247"/>
    </location>
</feature>
<evidence type="ECO:0000313" key="11">
    <source>
        <dbReference type="Proteomes" id="UP000596977"/>
    </source>
</evidence>
<feature type="modified residue" description="N6-carboxylysine" evidence="6">
    <location>
        <position position="52"/>
    </location>
</feature>
<evidence type="ECO:0000256" key="7">
    <source>
        <dbReference type="RuleBase" id="RU361140"/>
    </source>
</evidence>
<proteinExistence type="inferred from homology"/>
<comment type="similarity">
    <text evidence="1 7">Belongs to the class-D beta-lactamase family.</text>
</comment>
<feature type="active site" description="Acyl-ester intermediate" evidence="6">
    <location>
        <position position="49"/>
    </location>
</feature>
<keyword evidence="11" id="KW-1185">Reference proteome</keyword>
<gene>
    <name evidence="10" type="primary">oxa</name>
    <name evidence="10" type="ORF">GCM10011499_07970</name>
</gene>
<evidence type="ECO:0000313" key="10">
    <source>
        <dbReference type="EMBL" id="GGA40805.1"/>
    </source>
</evidence>
<feature type="chain" id="PRO_5037433561" description="Beta-lactamase" evidence="8">
    <location>
        <begin position="20"/>
        <end position="263"/>
    </location>
</feature>
<dbReference type="Pfam" id="PF00905">
    <property type="entry name" value="Transpeptidase"/>
    <property type="match status" value="1"/>
</dbReference>
<accession>A0A916R7S1</accession>
<feature type="signal peptide" evidence="8">
    <location>
        <begin position="1"/>
        <end position="19"/>
    </location>
</feature>
<dbReference type="GO" id="GO:0046677">
    <property type="term" value="P:response to antibiotic"/>
    <property type="evidence" value="ECO:0007669"/>
    <property type="project" value="UniProtKB-UniRule"/>
</dbReference>
<dbReference type="AlphaFoldDB" id="A0A916R7S1"/>
<evidence type="ECO:0000256" key="8">
    <source>
        <dbReference type="SAM" id="SignalP"/>
    </source>
</evidence>
<comment type="caution">
    <text evidence="10">The sequence shown here is derived from an EMBL/GenBank/DDBJ whole genome shotgun (WGS) entry which is preliminary data.</text>
</comment>
<dbReference type="InterPro" id="IPR012338">
    <property type="entry name" value="Beta-lactam/transpept-like"/>
</dbReference>
<evidence type="ECO:0000256" key="2">
    <source>
        <dbReference type="ARBA" id="ARBA00012865"/>
    </source>
</evidence>
<evidence type="ECO:0000256" key="3">
    <source>
        <dbReference type="ARBA" id="ARBA00022729"/>
    </source>
</evidence>
<evidence type="ECO:0000259" key="9">
    <source>
        <dbReference type="Pfam" id="PF00905"/>
    </source>
</evidence>
<keyword evidence="3 8" id="KW-0732">Signal</keyword>
<dbReference type="EC" id="3.5.2.6" evidence="2 7"/>
<keyword evidence="4 7" id="KW-0378">Hydrolase</keyword>
<dbReference type="Gene3D" id="3.40.710.10">
    <property type="entry name" value="DD-peptidase/beta-lactamase superfamily"/>
    <property type="match status" value="1"/>
</dbReference>
<evidence type="ECO:0000256" key="6">
    <source>
        <dbReference type="PIRSR" id="PIRSR602137-50"/>
    </source>
</evidence>
<dbReference type="GO" id="GO:0008658">
    <property type="term" value="F:penicillin binding"/>
    <property type="evidence" value="ECO:0007669"/>
    <property type="project" value="InterPro"/>
</dbReference>
<dbReference type="GO" id="GO:0008800">
    <property type="term" value="F:beta-lactamase activity"/>
    <property type="evidence" value="ECO:0007669"/>
    <property type="project" value="UniProtKB-UniRule"/>
</dbReference>
<reference evidence="10 11" key="1">
    <citation type="journal article" date="2014" name="Int. J. Syst. Evol. Microbiol.">
        <title>Complete genome sequence of Corynebacterium casei LMG S-19264T (=DSM 44701T), isolated from a smear-ripened cheese.</title>
        <authorList>
            <consortium name="US DOE Joint Genome Institute (JGI-PGF)"/>
            <person name="Walter F."/>
            <person name="Albersmeier A."/>
            <person name="Kalinowski J."/>
            <person name="Ruckert C."/>
        </authorList>
    </citation>
    <scope>NUCLEOTIDE SEQUENCE [LARGE SCALE GENOMIC DNA]</scope>
    <source>
        <strain evidence="10 11">CGMCC 1.15896</strain>
    </source>
</reference>
<dbReference type="EMBL" id="BMKB01000001">
    <property type="protein sequence ID" value="GGA40805.1"/>
    <property type="molecule type" value="Genomic_DNA"/>
</dbReference>
<comment type="catalytic activity">
    <reaction evidence="7">
        <text>a beta-lactam + H2O = a substituted beta-amino acid</text>
        <dbReference type="Rhea" id="RHEA:20401"/>
        <dbReference type="ChEBI" id="CHEBI:15377"/>
        <dbReference type="ChEBI" id="CHEBI:35627"/>
        <dbReference type="ChEBI" id="CHEBI:140347"/>
        <dbReference type="EC" id="3.5.2.6"/>
    </reaction>
</comment>